<keyword evidence="1" id="KW-1133">Transmembrane helix</keyword>
<sequence>MIQHIYAGNINRILGPGCRGNRGTIFLIIVLFIINRIIVLVIAKGYTSKDILTLLKTNKEFE</sequence>
<keyword evidence="1" id="KW-0472">Membrane</keyword>
<gene>
    <name evidence="2" type="ORF">DQX05_00495</name>
</gene>
<protein>
    <submittedName>
        <fullName evidence="2">Uncharacterized protein</fullName>
    </submittedName>
</protein>
<evidence type="ECO:0000313" key="3">
    <source>
        <dbReference type="Proteomes" id="UP000266177"/>
    </source>
</evidence>
<feature type="transmembrane region" description="Helical" evidence="1">
    <location>
        <begin position="24"/>
        <end position="43"/>
    </location>
</feature>
<proteinExistence type="predicted"/>
<accession>A0A3A3GS66</accession>
<reference evidence="2 3" key="1">
    <citation type="submission" date="2018-09" db="EMBL/GenBank/DDBJ databases">
        <title>Paenibacillus SK2017-BO5.</title>
        <authorList>
            <person name="Piskunova J.V."/>
            <person name="Dubiley S.A."/>
            <person name="Severinov K.V."/>
        </authorList>
    </citation>
    <scope>NUCLEOTIDE SEQUENCE [LARGE SCALE GENOMIC DNA]</scope>
    <source>
        <strain evidence="2 3">BO5</strain>
    </source>
</reference>
<dbReference type="AlphaFoldDB" id="A0A3A3GS66"/>
<evidence type="ECO:0000313" key="2">
    <source>
        <dbReference type="EMBL" id="RJG26559.1"/>
    </source>
</evidence>
<dbReference type="Proteomes" id="UP000266177">
    <property type="component" value="Unassembled WGS sequence"/>
</dbReference>
<name>A0A3A3GS66_PANTH</name>
<evidence type="ECO:0000256" key="1">
    <source>
        <dbReference type="SAM" id="Phobius"/>
    </source>
</evidence>
<organism evidence="2 3">
    <name type="scientific">Paenibacillus thiaminolyticus</name>
    <name type="common">Bacillus thiaminolyticus</name>
    <dbReference type="NCBI Taxonomy" id="49283"/>
    <lineage>
        <taxon>Bacteria</taxon>
        <taxon>Bacillati</taxon>
        <taxon>Bacillota</taxon>
        <taxon>Bacilli</taxon>
        <taxon>Bacillales</taxon>
        <taxon>Paenibacillaceae</taxon>
        <taxon>Paenibacillus</taxon>
    </lineage>
</organism>
<comment type="caution">
    <text evidence="2">The sequence shown here is derived from an EMBL/GenBank/DDBJ whole genome shotgun (WGS) entry which is preliminary data.</text>
</comment>
<dbReference type="EMBL" id="QYZD01000001">
    <property type="protein sequence ID" value="RJG26559.1"/>
    <property type="molecule type" value="Genomic_DNA"/>
</dbReference>
<keyword evidence="1" id="KW-0812">Transmembrane</keyword>